<dbReference type="EMBL" id="FODF01000047">
    <property type="protein sequence ID" value="SEN96738.1"/>
    <property type="molecule type" value="Genomic_DNA"/>
</dbReference>
<dbReference type="RefSeq" id="WP_091976254.1">
    <property type="nucleotide sequence ID" value="NZ_JASBZU010000004.1"/>
</dbReference>
<name>A0A1H8KWG5_9FIRM</name>
<evidence type="ECO:0000313" key="2">
    <source>
        <dbReference type="EMBL" id="SEN96738.1"/>
    </source>
</evidence>
<keyword evidence="1" id="KW-0472">Membrane</keyword>
<dbReference type="Proteomes" id="UP000199512">
    <property type="component" value="Unassembled WGS sequence"/>
</dbReference>
<keyword evidence="1" id="KW-1133">Transmembrane helix</keyword>
<evidence type="ECO:0000313" key="3">
    <source>
        <dbReference type="Proteomes" id="UP000199512"/>
    </source>
</evidence>
<protein>
    <recommendedName>
        <fullName evidence="4">DUF898 domain-containing protein</fullName>
    </recommendedName>
</protein>
<keyword evidence="3" id="KW-1185">Reference proteome</keyword>
<dbReference type="AlphaFoldDB" id="A0A1H8KWG5"/>
<feature type="transmembrane region" description="Helical" evidence="1">
    <location>
        <begin position="12"/>
        <end position="40"/>
    </location>
</feature>
<keyword evidence="1" id="KW-0812">Transmembrane</keyword>
<dbReference type="Pfam" id="PF05987">
    <property type="entry name" value="DUF898"/>
    <property type="match status" value="1"/>
</dbReference>
<proteinExistence type="predicted"/>
<organism evidence="2 3">
    <name type="scientific">Peptostreptococcus russellii</name>
    <dbReference type="NCBI Taxonomy" id="215200"/>
    <lineage>
        <taxon>Bacteria</taxon>
        <taxon>Bacillati</taxon>
        <taxon>Bacillota</taxon>
        <taxon>Clostridia</taxon>
        <taxon>Peptostreptococcales</taxon>
        <taxon>Peptostreptococcaceae</taxon>
        <taxon>Peptostreptococcus</taxon>
    </lineage>
</organism>
<reference evidence="2 3" key="1">
    <citation type="submission" date="2016-10" db="EMBL/GenBank/DDBJ databases">
        <authorList>
            <person name="de Groot N.N."/>
        </authorList>
    </citation>
    <scope>NUCLEOTIDE SEQUENCE [LARGE SCALE GENOMIC DNA]</scope>
    <source>
        <strain evidence="2 3">Calf135</strain>
    </source>
</reference>
<evidence type="ECO:0008006" key="4">
    <source>
        <dbReference type="Google" id="ProtNLM"/>
    </source>
</evidence>
<dbReference type="InterPro" id="IPR010295">
    <property type="entry name" value="DUF898"/>
</dbReference>
<sequence>MDKYNNSSYFDGGLLQFLAWTILGAIITVCTFGLCLPWAYCMIYRWETEHTVINGRRLLFDGKATQLFGNWIKWWLLTLITLGIYGFWLGIKLKQWKVKHTFFIE</sequence>
<feature type="transmembrane region" description="Helical" evidence="1">
    <location>
        <begin position="72"/>
        <end position="91"/>
    </location>
</feature>
<evidence type="ECO:0000256" key="1">
    <source>
        <dbReference type="SAM" id="Phobius"/>
    </source>
</evidence>
<accession>A0A1H8KWG5</accession>
<dbReference type="OrthoDB" id="637345at2"/>
<gene>
    <name evidence="2" type="ORF">SAMN05216454_1473</name>
</gene>
<dbReference type="STRING" id="215200.SAMN05216454_1473"/>